<accession>A0A1H7V7A4</accession>
<organism evidence="3 4">
    <name type="scientific">Syntrophus gentianae</name>
    <dbReference type="NCBI Taxonomy" id="43775"/>
    <lineage>
        <taxon>Bacteria</taxon>
        <taxon>Pseudomonadati</taxon>
        <taxon>Thermodesulfobacteriota</taxon>
        <taxon>Syntrophia</taxon>
        <taxon>Syntrophales</taxon>
        <taxon>Syntrophaceae</taxon>
        <taxon>Syntrophus</taxon>
    </lineage>
</organism>
<protein>
    <submittedName>
        <fullName evidence="3">Glycosyltransferase involved in cell wall bisynthesis</fullName>
    </submittedName>
</protein>
<dbReference type="PANTHER" id="PTHR45947">
    <property type="entry name" value="SULFOQUINOVOSYL TRANSFERASE SQD2"/>
    <property type="match status" value="1"/>
</dbReference>
<keyword evidence="4" id="KW-1185">Reference proteome</keyword>
<dbReference type="Pfam" id="PF13439">
    <property type="entry name" value="Glyco_transf_4"/>
    <property type="match status" value="1"/>
</dbReference>
<dbReference type="InterPro" id="IPR001296">
    <property type="entry name" value="Glyco_trans_1"/>
</dbReference>
<sequence>MFDRLIQQGHQISVFAPVQHGTSPKPLYGGMLDGYAKVVPCYHKNDRFWFTYKQNKIYDALLASFDINQFDIIHSHTLFSGGYVSYKIHKICGIPYVITVRNTDVNFFFKYALHLRKTGIEILRNASKIIFISTRYREKFFNNFCTQSNRELLQEKSQVISNGIEDFWIENINDQKSSPDKEHLKLIFAGQIKKGKNIPIIINACNILKERGYGIKLTVIGKIMDKKLGNDIIKSPFVEYLPFVQKEELINIYREHDIFVMPSKHETFGRVYAEAITQGLPIIYTKGEGFDGLFENGFVGYAVKSADQIEIADKIEDIIKNYHQISTNCIKSAGNFDWDASMRAITGVYEEALSYRG</sequence>
<dbReference type="Pfam" id="PF00534">
    <property type="entry name" value="Glycos_transf_1"/>
    <property type="match status" value="1"/>
</dbReference>
<evidence type="ECO:0000313" key="3">
    <source>
        <dbReference type="EMBL" id="SEM04924.1"/>
    </source>
</evidence>
<dbReference type="Proteomes" id="UP000198744">
    <property type="component" value="Unassembled WGS sequence"/>
</dbReference>
<dbReference type="STRING" id="43775.SAMN04489760_10364"/>
<dbReference type="Gene3D" id="3.40.50.2000">
    <property type="entry name" value="Glycogen Phosphorylase B"/>
    <property type="match status" value="2"/>
</dbReference>
<evidence type="ECO:0000259" key="2">
    <source>
        <dbReference type="Pfam" id="PF13439"/>
    </source>
</evidence>
<evidence type="ECO:0000259" key="1">
    <source>
        <dbReference type="Pfam" id="PF00534"/>
    </source>
</evidence>
<proteinExistence type="predicted"/>
<dbReference type="AlphaFoldDB" id="A0A1H7V7A4"/>
<dbReference type="EMBL" id="FOBS01000003">
    <property type="protein sequence ID" value="SEM04924.1"/>
    <property type="molecule type" value="Genomic_DNA"/>
</dbReference>
<name>A0A1H7V7A4_9BACT</name>
<gene>
    <name evidence="3" type="ORF">SAMN04489760_10364</name>
</gene>
<dbReference type="CDD" id="cd03801">
    <property type="entry name" value="GT4_PimA-like"/>
    <property type="match status" value="1"/>
</dbReference>
<dbReference type="InterPro" id="IPR028098">
    <property type="entry name" value="Glyco_trans_4-like_N"/>
</dbReference>
<feature type="domain" description="Glycosyltransferase subfamily 4-like N-terminal" evidence="2">
    <location>
        <begin position="4"/>
        <end position="164"/>
    </location>
</feature>
<dbReference type="SUPFAM" id="SSF53756">
    <property type="entry name" value="UDP-Glycosyltransferase/glycogen phosphorylase"/>
    <property type="match status" value="1"/>
</dbReference>
<dbReference type="InterPro" id="IPR050194">
    <property type="entry name" value="Glycosyltransferase_grp1"/>
</dbReference>
<evidence type="ECO:0000313" key="4">
    <source>
        <dbReference type="Proteomes" id="UP000198744"/>
    </source>
</evidence>
<reference evidence="3 4" key="1">
    <citation type="submission" date="2016-10" db="EMBL/GenBank/DDBJ databases">
        <authorList>
            <person name="de Groot N.N."/>
        </authorList>
    </citation>
    <scope>NUCLEOTIDE SEQUENCE [LARGE SCALE GENOMIC DNA]</scope>
    <source>
        <strain evidence="3 4">DSM 8423</strain>
    </source>
</reference>
<dbReference type="PANTHER" id="PTHR45947:SF3">
    <property type="entry name" value="SULFOQUINOVOSYL TRANSFERASE SQD2"/>
    <property type="match status" value="1"/>
</dbReference>
<dbReference type="GO" id="GO:0016757">
    <property type="term" value="F:glycosyltransferase activity"/>
    <property type="evidence" value="ECO:0007669"/>
    <property type="project" value="InterPro"/>
</dbReference>
<keyword evidence="3" id="KW-0808">Transferase</keyword>
<feature type="domain" description="Glycosyl transferase family 1" evidence="1">
    <location>
        <begin position="173"/>
        <end position="332"/>
    </location>
</feature>